<evidence type="ECO:0000256" key="1">
    <source>
        <dbReference type="SAM" id="MobiDB-lite"/>
    </source>
</evidence>
<feature type="compositionally biased region" description="Low complexity" evidence="1">
    <location>
        <begin position="378"/>
        <end position="393"/>
    </location>
</feature>
<dbReference type="AlphaFoldDB" id="A0A7S3LCX2"/>
<gene>
    <name evidence="2" type="ORF">ACOF00016_LOCUS15909</name>
</gene>
<feature type="region of interest" description="Disordered" evidence="1">
    <location>
        <begin position="240"/>
        <end position="275"/>
    </location>
</feature>
<feature type="compositionally biased region" description="Basic and acidic residues" evidence="1">
    <location>
        <begin position="256"/>
        <end position="271"/>
    </location>
</feature>
<feature type="compositionally biased region" description="Basic residues" evidence="1">
    <location>
        <begin position="336"/>
        <end position="356"/>
    </location>
</feature>
<feature type="compositionally biased region" description="Basic and acidic residues" evidence="1">
    <location>
        <begin position="430"/>
        <end position="440"/>
    </location>
</feature>
<feature type="region of interest" description="Disordered" evidence="1">
    <location>
        <begin position="294"/>
        <end position="478"/>
    </location>
</feature>
<accession>A0A7S3LCX2</accession>
<sequence length="573" mass="64022">MTDDGSNPLENADVKQLLKEADNINSKHDFQNWQKSFLDAFTKFLDSDGSDKAKEAYAKFSTSSTGLFKVVKSLTDHIEEGTLSKERTSVKARRAITELGTVLNKLVEALQLILPTTSQQITKFGFTKYHMGAVLVEDGFKEYAVMQYCQKLLRHLRVQALDQLASRQVLDEIDYFGSKFSSFCGVMESLNLMNVCKIAEKFLHSDLAKETEKVMGELQEAAPEKPPADLPVPEKKKEFTVTVTQPGGPRNTKKSIKADSPKKSREKKDDASTSSYEEIQEIITVSSYETVEVADDSSYETINIVEESEYTTDEEEVIVSDYVTDSSDSSIEQTKKNKPKSKKKKGSKPITKKKEKKNAPSSPPKQSSPSVGKANGGSSAQPKKAPAKSSAPQGQSDALPPPENTGGENQDPGEKYSDEEEDPDSNNSSDSEKKHGDKNLPDVGSDSESSGNGNIKARAAKAPDSLPASPTANEKPVERISFTAKDFYHGHSNNDCFNVWKEIKKERSDENYREEKRKKRIERTEIVTTRRKIKDREVKTIRQKKEKPPKIIRVRHTKNVVQKKLVKKEKLVQ</sequence>
<feature type="compositionally biased region" description="Acidic residues" evidence="1">
    <location>
        <begin position="306"/>
        <end position="318"/>
    </location>
</feature>
<feature type="compositionally biased region" description="Low complexity" evidence="1">
    <location>
        <begin position="319"/>
        <end position="330"/>
    </location>
</feature>
<reference evidence="2" key="1">
    <citation type="submission" date="2021-01" db="EMBL/GenBank/DDBJ databases">
        <authorList>
            <person name="Corre E."/>
            <person name="Pelletier E."/>
            <person name="Niang G."/>
            <person name="Scheremetjew M."/>
            <person name="Finn R."/>
            <person name="Kale V."/>
            <person name="Holt S."/>
            <person name="Cochrane G."/>
            <person name="Meng A."/>
            <person name="Brown T."/>
            <person name="Cohen L."/>
        </authorList>
    </citation>
    <scope>NUCLEOTIDE SEQUENCE</scope>
    <source>
        <strain evidence="2">CCMP127</strain>
    </source>
</reference>
<dbReference type="EMBL" id="HBIM01021308">
    <property type="protein sequence ID" value="CAE0419050.1"/>
    <property type="molecule type" value="Transcribed_RNA"/>
</dbReference>
<organism evidence="2">
    <name type="scientific">Amphora coffeiformis</name>
    <dbReference type="NCBI Taxonomy" id="265554"/>
    <lineage>
        <taxon>Eukaryota</taxon>
        <taxon>Sar</taxon>
        <taxon>Stramenopiles</taxon>
        <taxon>Ochrophyta</taxon>
        <taxon>Bacillariophyta</taxon>
        <taxon>Bacillariophyceae</taxon>
        <taxon>Bacillariophycidae</taxon>
        <taxon>Thalassiophysales</taxon>
        <taxon>Catenulaceae</taxon>
        <taxon>Amphora</taxon>
    </lineage>
</organism>
<evidence type="ECO:0000313" key="2">
    <source>
        <dbReference type="EMBL" id="CAE0419050.1"/>
    </source>
</evidence>
<protein>
    <submittedName>
        <fullName evidence="2">Uncharacterized protein</fullName>
    </submittedName>
</protein>
<name>A0A7S3LCX2_9STRA</name>
<proteinExistence type="predicted"/>